<sequence>MKSIKYFTVLLATLLIVLAHTAPSIAYASEVNNTVTQQVTNENNVITHDFIDGNGTITKTIIEDQNSNKITEIYSDEKFVYLKVTAEGNTETQVFPKEYIVDPPIRVKRATEMIGGWYPIASWEYTGIAVGKNVFAALTDVGIGAMASAVAAAFGITKYAASFLLSYMGASYASTGSALANILDANGNGWIGLYKRAAARYPNGPVEVYLHKTL</sequence>
<protein>
    <submittedName>
        <fullName evidence="2">Uncharacterized protein</fullName>
    </submittedName>
</protein>
<dbReference type="HOGENOM" id="CLU_1288301_0_0_9"/>
<organism evidence="2 3">
    <name type="scientific">Streptococcus pyogenes serotype M49 (strain NZ131)</name>
    <dbReference type="NCBI Taxonomy" id="471876"/>
    <lineage>
        <taxon>Bacteria</taxon>
        <taxon>Bacillati</taxon>
        <taxon>Bacillota</taxon>
        <taxon>Bacilli</taxon>
        <taxon>Lactobacillales</taxon>
        <taxon>Streptococcaceae</taxon>
        <taxon>Streptococcus</taxon>
    </lineage>
</organism>
<evidence type="ECO:0000313" key="3">
    <source>
        <dbReference type="Proteomes" id="UP000001039"/>
    </source>
</evidence>
<dbReference type="EMBL" id="CP000829">
    <property type="protein sequence ID" value="ACI61913.1"/>
    <property type="molecule type" value="Genomic_DNA"/>
</dbReference>
<dbReference type="Proteomes" id="UP000001039">
    <property type="component" value="Chromosome"/>
</dbReference>
<name>A0A0H3C0L5_STRPZ</name>
<evidence type="ECO:0000256" key="1">
    <source>
        <dbReference type="SAM" id="SignalP"/>
    </source>
</evidence>
<feature type="chain" id="PRO_5002605694" evidence="1">
    <location>
        <begin position="29"/>
        <end position="214"/>
    </location>
</feature>
<dbReference type="KEGG" id="soz:Spy49_1659c"/>
<feature type="signal peptide" evidence="1">
    <location>
        <begin position="1"/>
        <end position="28"/>
    </location>
</feature>
<dbReference type="AlphaFoldDB" id="A0A0H3C0L5"/>
<gene>
    <name evidence="2" type="ordered locus">Spy49_1659c</name>
</gene>
<keyword evidence="1" id="KW-0732">Signal</keyword>
<proteinExistence type="predicted"/>
<reference evidence="2 3" key="1">
    <citation type="journal article" date="2008" name="J. Bacteriol.">
        <title>Genome sequence of a nephritogenic and highly transformable M49 strain of Streptococcus pyogenes.</title>
        <authorList>
            <person name="McShan W.M."/>
            <person name="Ferretti J.J."/>
            <person name="Karasawa T."/>
            <person name="Suvorov A.N."/>
            <person name="Lin S."/>
            <person name="Qin B."/>
            <person name="Jia H."/>
            <person name="Kenton S."/>
            <person name="Najar F."/>
            <person name="Wu H."/>
            <person name="Scott J."/>
            <person name="Roe B.A."/>
            <person name="Savic D.J."/>
        </authorList>
    </citation>
    <scope>NUCLEOTIDE SEQUENCE [LARGE SCALE GENOMIC DNA]</scope>
    <source>
        <strain evidence="2 3">NZ131</strain>
    </source>
</reference>
<evidence type="ECO:0000313" key="2">
    <source>
        <dbReference type="EMBL" id="ACI61913.1"/>
    </source>
</evidence>
<accession>A0A0H3C0L5</accession>